<dbReference type="GO" id="GO:0010121">
    <property type="term" value="P:L-arginine catabolic process to proline via ornithine"/>
    <property type="evidence" value="ECO:0007669"/>
    <property type="project" value="UniProtKB-ARBA"/>
</dbReference>
<dbReference type="Proteomes" id="UP001549920">
    <property type="component" value="Unassembled WGS sequence"/>
</dbReference>
<dbReference type="InterPro" id="IPR020855">
    <property type="entry name" value="Ureohydrolase_Mn_BS"/>
</dbReference>
<dbReference type="FunFam" id="3.40.800.10:FF:000005">
    <property type="entry name" value="Arginase"/>
    <property type="match status" value="1"/>
</dbReference>
<evidence type="ECO:0000256" key="11">
    <source>
        <dbReference type="PROSITE-ProRule" id="PRU00742"/>
    </source>
</evidence>
<dbReference type="InterPro" id="IPR023696">
    <property type="entry name" value="Ureohydrolase_dom_sf"/>
</dbReference>
<feature type="binding site" evidence="10">
    <location>
        <position position="247"/>
    </location>
    <ligand>
        <name>Mn(2+)</name>
        <dbReference type="ChEBI" id="CHEBI:29035"/>
        <label>1</label>
    </ligand>
</feature>
<comment type="caution">
    <text evidence="14">The sequence shown here is derived from an EMBL/GenBank/DDBJ whole genome shotgun (WGS) entry which is preliminary data.</text>
</comment>
<keyword evidence="4 13" id="KW-0835">Urea cycle</keyword>
<gene>
    <name evidence="15" type="ORF">ABMA27_011842</name>
    <name evidence="14" type="ORF">ABMA28_012107</name>
</gene>
<evidence type="ECO:0000256" key="10">
    <source>
        <dbReference type="PIRSR" id="PIRSR036979-1"/>
    </source>
</evidence>
<dbReference type="Proteomes" id="UP001549921">
    <property type="component" value="Unassembled WGS sequence"/>
</dbReference>
<keyword evidence="6 10" id="KW-0479">Metal-binding</keyword>
<feature type="binding site" evidence="10">
    <location>
        <position position="139"/>
    </location>
    <ligand>
        <name>Mn(2+)</name>
        <dbReference type="ChEBI" id="CHEBI:29035"/>
        <label>1</label>
    </ligand>
</feature>
<evidence type="ECO:0000313" key="14">
    <source>
        <dbReference type="EMBL" id="KAL0850266.1"/>
    </source>
</evidence>
<comment type="cofactor">
    <cofactor evidence="10 13">
        <name>Mn(2+)</name>
        <dbReference type="ChEBI" id="CHEBI:29035"/>
    </cofactor>
    <text evidence="10 13">Binds 2 manganese ions per subunit.</text>
</comment>
<evidence type="ECO:0000256" key="4">
    <source>
        <dbReference type="ARBA" id="ARBA00022436"/>
    </source>
</evidence>
<dbReference type="AlphaFoldDB" id="A0ABD0TM14"/>
<feature type="binding site" evidence="10">
    <location>
        <position position="141"/>
    </location>
    <ligand>
        <name>Mn(2+)</name>
        <dbReference type="ChEBI" id="CHEBI:29035"/>
        <label>1</label>
    </ligand>
</feature>
<dbReference type="CDD" id="cd09989">
    <property type="entry name" value="Arginase"/>
    <property type="match status" value="1"/>
</dbReference>
<dbReference type="EC" id="3.5.3.1" evidence="2 13"/>
<dbReference type="EMBL" id="JBEDNZ010000003">
    <property type="protein sequence ID" value="KAL0850266.1"/>
    <property type="molecule type" value="Genomic_DNA"/>
</dbReference>
<evidence type="ECO:0000256" key="1">
    <source>
        <dbReference type="ARBA" id="ARBA00005098"/>
    </source>
</evidence>
<dbReference type="GO" id="GO:0004053">
    <property type="term" value="F:arginase activity"/>
    <property type="evidence" value="ECO:0007669"/>
    <property type="project" value="UniProtKB-EC"/>
</dbReference>
<feature type="binding site" evidence="10">
    <location>
        <position position="114"/>
    </location>
    <ligand>
        <name>Mn(2+)</name>
        <dbReference type="ChEBI" id="CHEBI:29035"/>
        <label>1</label>
    </ligand>
</feature>
<evidence type="ECO:0000256" key="12">
    <source>
        <dbReference type="RuleBase" id="RU003684"/>
    </source>
</evidence>
<dbReference type="PIRSF" id="PIRSF036979">
    <property type="entry name" value="Arginase"/>
    <property type="match status" value="1"/>
</dbReference>
<dbReference type="SUPFAM" id="SSF52768">
    <property type="entry name" value="Arginase/deacetylase"/>
    <property type="match status" value="1"/>
</dbReference>
<accession>A0ABD0TM14</accession>
<evidence type="ECO:0000313" key="16">
    <source>
        <dbReference type="Proteomes" id="UP001549920"/>
    </source>
</evidence>
<reference evidence="16 17" key="1">
    <citation type="submission" date="2024-06" db="EMBL/GenBank/DDBJ databases">
        <title>A chromosome-level genome assembly of beet webworm, Loxostege sticticalis.</title>
        <authorList>
            <person name="Zhang Y."/>
        </authorList>
    </citation>
    <scope>NUCLEOTIDE SEQUENCE [LARGE SCALE GENOMIC DNA]</scope>
    <source>
        <strain evidence="15">AQ026</strain>
        <strain evidence="14">AQ028</strain>
        <tissue evidence="14">Male pupae</tissue>
        <tissue evidence="15">Whole body</tissue>
    </source>
</reference>
<dbReference type="GO" id="GO:0046872">
    <property type="term" value="F:metal ion binding"/>
    <property type="evidence" value="ECO:0007669"/>
    <property type="project" value="UniProtKB-KW"/>
</dbReference>
<name>A0ABD0TM14_LOXSC</name>
<evidence type="ECO:0000256" key="13">
    <source>
        <dbReference type="RuleBase" id="RU361159"/>
    </source>
</evidence>
<keyword evidence="16" id="KW-1185">Reference proteome</keyword>
<keyword evidence="5 13" id="KW-0056">Arginine metabolism</keyword>
<dbReference type="PANTHER" id="PTHR43782">
    <property type="entry name" value="ARGINASE"/>
    <property type="match status" value="1"/>
</dbReference>
<protein>
    <recommendedName>
        <fullName evidence="3 13">Arginase</fullName>
        <ecNumber evidence="2 13">3.5.3.1</ecNumber>
    </recommendedName>
</protein>
<dbReference type="InterPro" id="IPR014033">
    <property type="entry name" value="Arginase"/>
</dbReference>
<feature type="binding site" evidence="10">
    <location>
        <position position="137"/>
    </location>
    <ligand>
        <name>Mn(2+)</name>
        <dbReference type="ChEBI" id="CHEBI:29035"/>
        <label>1</label>
    </ligand>
</feature>
<organism evidence="14 17">
    <name type="scientific">Loxostege sticticalis</name>
    <name type="common">Beet webworm moth</name>
    <dbReference type="NCBI Taxonomy" id="481309"/>
    <lineage>
        <taxon>Eukaryota</taxon>
        <taxon>Metazoa</taxon>
        <taxon>Ecdysozoa</taxon>
        <taxon>Arthropoda</taxon>
        <taxon>Hexapoda</taxon>
        <taxon>Insecta</taxon>
        <taxon>Pterygota</taxon>
        <taxon>Neoptera</taxon>
        <taxon>Endopterygota</taxon>
        <taxon>Lepidoptera</taxon>
        <taxon>Glossata</taxon>
        <taxon>Ditrysia</taxon>
        <taxon>Pyraloidea</taxon>
        <taxon>Crambidae</taxon>
        <taxon>Pyraustinae</taxon>
        <taxon>Loxostege</taxon>
    </lineage>
</organism>
<evidence type="ECO:0000313" key="15">
    <source>
        <dbReference type="EMBL" id="KAL0895807.1"/>
    </source>
</evidence>
<dbReference type="Pfam" id="PF00491">
    <property type="entry name" value="Arginase"/>
    <property type="match status" value="1"/>
</dbReference>
<sequence>MNSIRVFARNMGKWKPLQRVGIIGVPFEKGQKKYGVSVAPAAMRAAGLIEQLEEIGDLDVKDYGDIDIRSCPETVSVDNMAHLPLVSECNRKLSNKVAQVLQDGRVAVTIGGDHSIGVGTVDGHYKVNEDMILIWVDAHADINTNKTSESGSVHGMPVALLVKELADYWPYLPTMDWQVPKFSIKNLGYVGLRSVDSYERLAIKKYEVPAFAMEDIEQHGIHKSIHHILKVLDPGMKKPIHVSFDIDSLDALEAPSTGTPVRGGLTLREAISLMEIIHSTGRLRAVDLVEINPALGNDSDRKRTLEAGLCVLKAALGFSRRGTAPRGVLDLPVQSHHEVDD</sequence>
<evidence type="ECO:0000256" key="8">
    <source>
        <dbReference type="ARBA" id="ARBA00023211"/>
    </source>
</evidence>
<evidence type="ECO:0000256" key="7">
    <source>
        <dbReference type="ARBA" id="ARBA00022801"/>
    </source>
</evidence>
<dbReference type="InterPro" id="IPR006035">
    <property type="entry name" value="Ureohydrolase"/>
</dbReference>
<evidence type="ECO:0000256" key="9">
    <source>
        <dbReference type="ARBA" id="ARBA00047391"/>
    </source>
</evidence>
<keyword evidence="8 10" id="KW-0464">Manganese</keyword>
<comment type="catalytic activity">
    <reaction evidence="9 13">
        <text>L-arginine + H2O = urea + L-ornithine</text>
        <dbReference type="Rhea" id="RHEA:20569"/>
        <dbReference type="ChEBI" id="CHEBI:15377"/>
        <dbReference type="ChEBI" id="CHEBI:16199"/>
        <dbReference type="ChEBI" id="CHEBI:32682"/>
        <dbReference type="ChEBI" id="CHEBI:46911"/>
        <dbReference type="EC" id="3.5.3.1"/>
    </reaction>
</comment>
<dbReference type="PROSITE" id="PS01053">
    <property type="entry name" value="ARGINASE_1"/>
    <property type="match status" value="1"/>
</dbReference>
<proteinExistence type="inferred from homology"/>
<evidence type="ECO:0000256" key="6">
    <source>
        <dbReference type="ARBA" id="ARBA00022723"/>
    </source>
</evidence>
<evidence type="ECO:0000256" key="5">
    <source>
        <dbReference type="ARBA" id="ARBA00022503"/>
    </source>
</evidence>
<keyword evidence="7 12" id="KW-0378">Hydrolase</keyword>
<feature type="binding site" evidence="10">
    <location>
        <position position="245"/>
    </location>
    <ligand>
        <name>Mn(2+)</name>
        <dbReference type="ChEBI" id="CHEBI:29035"/>
        <label>1</label>
    </ligand>
</feature>
<comment type="similarity">
    <text evidence="11 12">Belongs to the arginase family.</text>
</comment>
<dbReference type="EMBL" id="JBEUOH010000003">
    <property type="protein sequence ID" value="KAL0895807.1"/>
    <property type="molecule type" value="Genomic_DNA"/>
</dbReference>
<evidence type="ECO:0000256" key="3">
    <source>
        <dbReference type="ARBA" id="ARBA00018123"/>
    </source>
</evidence>
<evidence type="ECO:0000313" key="17">
    <source>
        <dbReference type="Proteomes" id="UP001549921"/>
    </source>
</evidence>
<dbReference type="PROSITE" id="PS51409">
    <property type="entry name" value="ARGINASE_2"/>
    <property type="match status" value="1"/>
</dbReference>
<dbReference type="GO" id="GO:0000050">
    <property type="term" value="P:urea cycle"/>
    <property type="evidence" value="ECO:0007669"/>
    <property type="project" value="UniProtKB-KW"/>
</dbReference>
<dbReference type="PANTHER" id="PTHR43782:SF3">
    <property type="entry name" value="ARGINASE"/>
    <property type="match status" value="1"/>
</dbReference>
<dbReference type="Gene3D" id="3.40.800.10">
    <property type="entry name" value="Ureohydrolase domain"/>
    <property type="match status" value="1"/>
</dbReference>
<dbReference type="PRINTS" id="PR00116">
    <property type="entry name" value="ARGINASE"/>
</dbReference>
<dbReference type="NCBIfam" id="TIGR01229">
    <property type="entry name" value="rocF_arginase"/>
    <property type="match status" value="1"/>
</dbReference>
<evidence type="ECO:0000256" key="2">
    <source>
        <dbReference type="ARBA" id="ARBA00012168"/>
    </source>
</evidence>
<comment type="pathway">
    <text evidence="1 13">Nitrogen metabolism; urea cycle; L-ornithine and urea from L-arginine: step 1/1.</text>
</comment>